<keyword evidence="1" id="KW-0547">Nucleotide-binding</keyword>
<dbReference type="OrthoDB" id="5488639at2"/>
<evidence type="ECO:0000313" key="1">
    <source>
        <dbReference type="EMBL" id="THF63453.1"/>
    </source>
</evidence>
<sequence length="189" mass="21264">MTEDFGHFVDIRPGRDAESLNLSFWPGHLPLKQRWRNNGLSADFLGDYVTTFFPLDDDIPETRHRQAEIRGAVSYIANELLENAMKFHDAGQPEPITILSLDDEQIVFQESNGASADNAAAFRAFIARLREADPGELYLEQLERNALSEDTAGLGYLTMINDYGAELAWRFEAGHDGGYRVITQVTLKL</sequence>
<name>A0A4V3WBI7_9RHOO</name>
<dbReference type="NCBIfam" id="NF047703">
    <property type="entry name" value="slr1658_superfam"/>
    <property type="match status" value="1"/>
</dbReference>
<keyword evidence="1" id="KW-0067">ATP-binding</keyword>
<gene>
    <name evidence="1" type="ORF">E6O51_05210</name>
</gene>
<dbReference type="InterPro" id="IPR058084">
    <property type="entry name" value="Slr1658-like"/>
</dbReference>
<dbReference type="RefSeq" id="WP_136383904.1">
    <property type="nucleotide sequence ID" value="NZ_SSOD01000003.1"/>
</dbReference>
<dbReference type="Proteomes" id="UP000307956">
    <property type="component" value="Unassembled WGS sequence"/>
</dbReference>
<accession>A0A4V3WBI7</accession>
<comment type="caution">
    <text evidence="1">The sequence shown here is derived from an EMBL/GenBank/DDBJ whole genome shotgun (WGS) entry which is preliminary data.</text>
</comment>
<organism evidence="1 2">
    <name type="scientific">Pseudothauera rhizosphaerae</name>
    <dbReference type="NCBI Taxonomy" id="2565932"/>
    <lineage>
        <taxon>Bacteria</taxon>
        <taxon>Pseudomonadati</taxon>
        <taxon>Pseudomonadota</taxon>
        <taxon>Betaproteobacteria</taxon>
        <taxon>Rhodocyclales</taxon>
        <taxon>Zoogloeaceae</taxon>
        <taxon>Pseudothauera</taxon>
    </lineage>
</organism>
<dbReference type="GO" id="GO:0005524">
    <property type="term" value="F:ATP binding"/>
    <property type="evidence" value="ECO:0007669"/>
    <property type="project" value="UniProtKB-KW"/>
</dbReference>
<dbReference type="AlphaFoldDB" id="A0A4V3WBI7"/>
<reference evidence="1 2" key="1">
    <citation type="submission" date="2019-04" db="EMBL/GenBank/DDBJ databases">
        <title>Azoarcus rhizosphaerae sp. nov. isolated from rhizosphere of Ficus religiosa.</title>
        <authorList>
            <person name="Lin S.-Y."/>
            <person name="Hameed A."/>
            <person name="Hsu Y.-H."/>
            <person name="Young C.-C."/>
        </authorList>
    </citation>
    <scope>NUCLEOTIDE SEQUENCE [LARGE SCALE GENOMIC DNA]</scope>
    <source>
        <strain evidence="1 2">CC-YHH848</strain>
    </source>
</reference>
<protein>
    <submittedName>
        <fullName evidence="1">ATP-binding protein</fullName>
    </submittedName>
</protein>
<proteinExistence type="predicted"/>
<keyword evidence="2" id="KW-1185">Reference proteome</keyword>
<evidence type="ECO:0000313" key="2">
    <source>
        <dbReference type="Proteomes" id="UP000307956"/>
    </source>
</evidence>
<dbReference type="EMBL" id="SSOD01000003">
    <property type="protein sequence ID" value="THF63453.1"/>
    <property type="molecule type" value="Genomic_DNA"/>
</dbReference>